<dbReference type="GO" id="GO:0003978">
    <property type="term" value="F:UDP-glucose 4-epimerase activity"/>
    <property type="evidence" value="ECO:0007669"/>
    <property type="project" value="UniProtKB-EC"/>
</dbReference>
<protein>
    <recommendedName>
        <fullName evidence="6">UDP-glucose 4-epimerase</fullName>
        <ecNumber evidence="5">5.1.3.2</ecNumber>
    </recommendedName>
    <alternativeName>
        <fullName evidence="13">Galactowaldenase</fullName>
    </alternativeName>
    <alternativeName>
        <fullName evidence="12">UDP-galactose 4-epimerase</fullName>
    </alternativeName>
</protein>
<evidence type="ECO:0000256" key="12">
    <source>
        <dbReference type="ARBA" id="ARBA00031367"/>
    </source>
</evidence>
<dbReference type="GO" id="GO:0009307">
    <property type="term" value="P:DNA restriction-modification system"/>
    <property type="evidence" value="ECO:0007669"/>
    <property type="project" value="InterPro"/>
</dbReference>
<gene>
    <name evidence="15" type="primary">galE</name>
    <name evidence="14" type="synonym">galE_1</name>
    <name evidence="15" type="ORF">COH52_10650</name>
    <name evidence="14" type="ORF">ERS514591_01463</name>
</gene>
<comment type="catalytic activity">
    <reaction evidence="1">
        <text>UDP-alpha-D-glucose = UDP-alpha-D-galactose</text>
        <dbReference type="Rhea" id="RHEA:22168"/>
        <dbReference type="ChEBI" id="CHEBI:58885"/>
        <dbReference type="ChEBI" id="CHEBI:66914"/>
        <dbReference type="EC" id="5.1.3.2"/>
    </reaction>
</comment>
<evidence type="ECO:0000313" key="14">
    <source>
        <dbReference type="EMBL" id="CWP90090.1"/>
    </source>
</evidence>
<evidence type="ECO:0000256" key="8">
    <source>
        <dbReference type="ARBA" id="ARBA00022679"/>
    </source>
</evidence>
<evidence type="ECO:0000256" key="9">
    <source>
        <dbReference type="ARBA" id="ARBA00022691"/>
    </source>
</evidence>
<dbReference type="InterPro" id="IPR012327">
    <property type="entry name" value="MeTrfase_D12"/>
</dbReference>
<keyword evidence="11 14" id="KW-0413">Isomerase</keyword>
<dbReference type="RefSeq" id="WP_002223275.1">
    <property type="nucleotide sequence ID" value="NZ_CP012391.1"/>
</dbReference>
<keyword evidence="10" id="KW-0520">NAD</keyword>
<evidence type="ECO:0000256" key="2">
    <source>
        <dbReference type="ARBA" id="ARBA00001911"/>
    </source>
</evidence>
<evidence type="ECO:0000313" key="16">
    <source>
        <dbReference type="Proteomes" id="UP000072443"/>
    </source>
</evidence>
<evidence type="ECO:0000256" key="6">
    <source>
        <dbReference type="ARBA" id="ARBA00018569"/>
    </source>
</evidence>
<dbReference type="Proteomes" id="UP000072443">
    <property type="component" value="Unassembled WGS sequence"/>
</dbReference>
<keyword evidence="7" id="KW-0489">Methyltransferase</keyword>
<evidence type="ECO:0000256" key="10">
    <source>
        <dbReference type="ARBA" id="ARBA00023027"/>
    </source>
</evidence>
<comment type="similarity">
    <text evidence="4">Belongs to the NAD(P)-dependent epimerase/dehydratase family.</text>
</comment>
<organism evidence="15 17">
    <name type="scientific">Neisseria meningitidis</name>
    <dbReference type="NCBI Taxonomy" id="487"/>
    <lineage>
        <taxon>Bacteria</taxon>
        <taxon>Pseudomonadati</taxon>
        <taxon>Pseudomonadota</taxon>
        <taxon>Betaproteobacteria</taxon>
        <taxon>Neisseriales</taxon>
        <taxon>Neisseriaceae</taxon>
        <taxon>Neisseria</taxon>
    </lineage>
</organism>
<dbReference type="AlphaFoldDB" id="A0A425B0K2"/>
<evidence type="ECO:0000313" key="15">
    <source>
        <dbReference type="EMBL" id="RQK76896.1"/>
    </source>
</evidence>
<proteinExistence type="inferred from homology"/>
<evidence type="ECO:0000256" key="4">
    <source>
        <dbReference type="ARBA" id="ARBA00007637"/>
    </source>
</evidence>
<dbReference type="GO" id="GO:0032259">
    <property type="term" value="P:methylation"/>
    <property type="evidence" value="ECO:0007669"/>
    <property type="project" value="UniProtKB-KW"/>
</dbReference>
<dbReference type="Gene3D" id="3.40.50.720">
    <property type="entry name" value="NAD(P)-binding Rossmann-like Domain"/>
    <property type="match status" value="1"/>
</dbReference>
<dbReference type="Gene3D" id="3.90.25.10">
    <property type="entry name" value="UDP-galactose 4-epimerase, domain 1"/>
    <property type="match status" value="1"/>
</dbReference>
<dbReference type="GO" id="GO:0009007">
    <property type="term" value="F:site-specific DNA-methyltransferase (adenine-specific) activity"/>
    <property type="evidence" value="ECO:0007669"/>
    <property type="project" value="UniProtKB-EC"/>
</dbReference>
<dbReference type="EMBL" id="FEVP01000018">
    <property type="protein sequence ID" value="CWP90090.1"/>
    <property type="molecule type" value="Genomic_DNA"/>
</dbReference>
<dbReference type="UniPathway" id="UPA00214"/>
<reference evidence="14 16" key="1">
    <citation type="submission" date="2016-02" db="EMBL/GenBank/DDBJ databases">
        <authorList>
            <consortium name="Pathogen Informatics"/>
        </authorList>
    </citation>
    <scope>NUCLEOTIDE SEQUENCE [LARGE SCALE GENOMIC DNA]</scope>
    <source>
        <strain evidence="14 16">2842STDY5881269</strain>
    </source>
</reference>
<keyword evidence="8" id="KW-0808">Transferase</keyword>
<dbReference type="InterPro" id="IPR029063">
    <property type="entry name" value="SAM-dependent_MTases_sf"/>
</dbReference>
<comment type="pathway">
    <text evidence="3">Carbohydrate metabolism; galactose metabolism.</text>
</comment>
<evidence type="ECO:0000256" key="11">
    <source>
        <dbReference type="ARBA" id="ARBA00023235"/>
    </source>
</evidence>
<dbReference type="EC" id="5.1.3.2" evidence="5"/>
<dbReference type="NCBIfam" id="TIGR01179">
    <property type="entry name" value="galE"/>
    <property type="match status" value="1"/>
</dbReference>
<dbReference type="SUPFAM" id="SSF53335">
    <property type="entry name" value="S-adenosyl-L-methionine-dependent methyltransferases"/>
    <property type="match status" value="1"/>
</dbReference>
<comment type="caution">
    <text evidence="15">The sequence shown here is derived from an EMBL/GenBank/DDBJ whole genome shotgun (WGS) entry which is preliminary data.</text>
</comment>
<evidence type="ECO:0000256" key="5">
    <source>
        <dbReference type="ARBA" id="ARBA00013189"/>
    </source>
</evidence>
<reference evidence="15 17" key="2">
    <citation type="submission" date="2017-09" db="EMBL/GenBank/DDBJ databases">
        <title>Phenotypic and genotypic characterization of Colombian isolates of Neisseria meningitidis recovered from invasive disease.</title>
        <authorList>
            <person name="Duarte C."/>
            <person name="Gabastou J.M."/>
            <person name="Moreno J."/>
        </authorList>
    </citation>
    <scope>NUCLEOTIDE SEQUENCE [LARGE SCALE GENOMIC DNA]</scope>
    <source>
        <strain evidence="15 17">INS-Nm1012</strain>
    </source>
</reference>
<dbReference type="GO" id="GO:0005829">
    <property type="term" value="C:cytosol"/>
    <property type="evidence" value="ECO:0007669"/>
    <property type="project" value="TreeGrafter"/>
</dbReference>
<dbReference type="Gene3D" id="3.40.50.150">
    <property type="entry name" value="Vaccinia Virus protein VP39"/>
    <property type="match status" value="1"/>
</dbReference>
<accession>A0A425B0K2</accession>
<dbReference type="PANTHER" id="PTHR43725">
    <property type="entry name" value="UDP-GLUCOSE 4-EPIMERASE"/>
    <property type="match status" value="1"/>
</dbReference>
<evidence type="ECO:0000313" key="17">
    <source>
        <dbReference type="Proteomes" id="UP000283666"/>
    </source>
</evidence>
<dbReference type="Proteomes" id="UP000283666">
    <property type="component" value="Unassembled WGS sequence"/>
</dbReference>
<dbReference type="InterPro" id="IPR005886">
    <property type="entry name" value="UDP_G4E"/>
</dbReference>
<dbReference type="InterPro" id="IPR036291">
    <property type="entry name" value="NAD(P)-bd_dom_sf"/>
</dbReference>
<dbReference type="GO" id="GO:0006012">
    <property type="term" value="P:galactose metabolic process"/>
    <property type="evidence" value="ECO:0007669"/>
    <property type="project" value="UniProtKB-UniPathway"/>
</dbReference>
<dbReference type="EMBL" id="NWZY01000035">
    <property type="protein sequence ID" value="RQK76896.1"/>
    <property type="molecule type" value="Genomic_DNA"/>
</dbReference>
<evidence type="ECO:0000256" key="13">
    <source>
        <dbReference type="ARBA" id="ARBA00033067"/>
    </source>
</evidence>
<evidence type="ECO:0000256" key="3">
    <source>
        <dbReference type="ARBA" id="ARBA00004947"/>
    </source>
</evidence>
<dbReference type="Pfam" id="PF02086">
    <property type="entry name" value="MethyltransfD12"/>
    <property type="match status" value="1"/>
</dbReference>
<sequence length="347" mass="38938">MNKKYPKINYIGNKEKIASWICDQPPSDVDTVADVFSGGCSFAYEAKKRGYRVITNDILAINYQIALALIENNHETLNDDDVAMIFSGSPHAGFMSQRYAEKFYFHDECQQLDLYRKNIGKLDNQYKRALAFTLMRRAMIRKMPYTEDMRPGDTANPYGASKAMVERMLTDIQKADPRWSVILLRYFNPIGAHESGLIGEQPNGIPNNLLPYICQVASGRLPQLSVFGGDYPTPDGTGMRDYIHVMDLAEGHIAAMKAKGGVAGVHLFNLGSGRAYSVLEIIRAFEAASGLNIPYQIQPRRAGDLACSFADPSHTKQQTGWETKRGLKQMMEDSWRWVSRNPNGYGD</sequence>
<name>A0A425B0K2_NEIME</name>
<keyword evidence="9" id="KW-0949">S-adenosyl-L-methionine</keyword>
<evidence type="ECO:0000256" key="7">
    <source>
        <dbReference type="ARBA" id="ARBA00022603"/>
    </source>
</evidence>
<comment type="cofactor">
    <cofactor evidence="2">
        <name>NAD(+)</name>
        <dbReference type="ChEBI" id="CHEBI:57540"/>
    </cofactor>
</comment>
<dbReference type="PANTHER" id="PTHR43725:SF47">
    <property type="entry name" value="UDP-GLUCOSE 4-EPIMERASE"/>
    <property type="match status" value="1"/>
</dbReference>
<dbReference type="SUPFAM" id="SSF51735">
    <property type="entry name" value="NAD(P)-binding Rossmann-fold domains"/>
    <property type="match status" value="1"/>
</dbReference>
<evidence type="ECO:0000256" key="1">
    <source>
        <dbReference type="ARBA" id="ARBA00000083"/>
    </source>
</evidence>